<gene>
    <name evidence="2" type="ORF">DES53_12523</name>
</gene>
<name>A0A366H120_9BACT</name>
<sequence>MPSLCIISDTHKKHRQVTIPPCDILIHAGDFCSFQHGDSETLEDVDIWFAESPAKQVVCIGGNHDFMLQSREFRFAQAILLEDSVVELEGLSIYGSPWVPELPGFAYYADPEMLMEKWKAIPTGIDILVTHTPPHGILDVPSSGQIHLGCTHLSDELKRIQPRLHVFGHVHAAHGTHDDGITRSINASIVGGADFEVCHRPTMISLTAK</sequence>
<comment type="caution">
    <text evidence="2">The sequence shown here is derived from an EMBL/GenBank/DDBJ whole genome shotgun (WGS) entry which is preliminary data.</text>
</comment>
<accession>A0A366H120</accession>
<dbReference type="CDD" id="cd07379">
    <property type="entry name" value="MPP_239FB"/>
    <property type="match status" value="1"/>
</dbReference>
<reference evidence="2 3" key="1">
    <citation type="submission" date="2018-06" db="EMBL/GenBank/DDBJ databases">
        <title>Genomic Encyclopedia of Type Strains, Phase IV (KMG-IV): sequencing the most valuable type-strain genomes for metagenomic binning, comparative biology and taxonomic classification.</title>
        <authorList>
            <person name="Goeker M."/>
        </authorList>
    </citation>
    <scope>NUCLEOTIDE SEQUENCE [LARGE SCALE GENOMIC DNA]</scope>
    <source>
        <strain evidence="2 3">DSM 25532</strain>
    </source>
</reference>
<dbReference type="PANTHER" id="PTHR12905">
    <property type="entry name" value="METALLOPHOSPHOESTERASE"/>
    <property type="match status" value="1"/>
</dbReference>
<dbReference type="InterPro" id="IPR051693">
    <property type="entry name" value="UPF0046_metallophosphoest"/>
</dbReference>
<protein>
    <submittedName>
        <fullName evidence="2">Icc-related predicted phosphoesterase</fullName>
    </submittedName>
</protein>
<dbReference type="RefSeq" id="WP_113962454.1">
    <property type="nucleotide sequence ID" value="NZ_QNRR01000025.1"/>
</dbReference>
<dbReference type="EMBL" id="QNRR01000025">
    <property type="protein sequence ID" value="RBP35197.1"/>
    <property type="molecule type" value="Genomic_DNA"/>
</dbReference>
<evidence type="ECO:0000313" key="3">
    <source>
        <dbReference type="Proteomes" id="UP000253426"/>
    </source>
</evidence>
<dbReference type="Pfam" id="PF00149">
    <property type="entry name" value="Metallophos"/>
    <property type="match status" value="1"/>
</dbReference>
<dbReference type="SUPFAM" id="SSF56300">
    <property type="entry name" value="Metallo-dependent phosphatases"/>
    <property type="match status" value="1"/>
</dbReference>
<feature type="domain" description="Calcineurin-like phosphoesterase" evidence="1">
    <location>
        <begin position="15"/>
        <end position="172"/>
    </location>
</feature>
<keyword evidence="3" id="KW-1185">Reference proteome</keyword>
<dbReference type="AlphaFoldDB" id="A0A366H120"/>
<dbReference type="PANTHER" id="PTHR12905:SF0">
    <property type="entry name" value="CALCINEURIN-LIKE PHOSPHOESTERASE DOMAIN-CONTAINING PROTEIN"/>
    <property type="match status" value="1"/>
</dbReference>
<dbReference type="InterPro" id="IPR029052">
    <property type="entry name" value="Metallo-depent_PP-like"/>
</dbReference>
<dbReference type="Proteomes" id="UP000253426">
    <property type="component" value="Unassembled WGS sequence"/>
</dbReference>
<evidence type="ECO:0000259" key="1">
    <source>
        <dbReference type="Pfam" id="PF00149"/>
    </source>
</evidence>
<organism evidence="2 3">
    <name type="scientific">Roseimicrobium gellanilyticum</name>
    <dbReference type="NCBI Taxonomy" id="748857"/>
    <lineage>
        <taxon>Bacteria</taxon>
        <taxon>Pseudomonadati</taxon>
        <taxon>Verrucomicrobiota</taxon>
        <taxon>Verrucomicrobiia</taxon>
        <taxon>Verrucomicrobiales</taxon>
        <taxon>Verrucomicrobiaceae</taxon>
        <taxon>Roseimicrobium</taxon>
    </lineage>
</organism>
<evidence type="ECO:0000313" key="2">
    <source>
        <dbReference type="EMBL" id="RBP35197.1"/>
    </source>
</evidence>
<dbReference type="GO" id="GO:0016787">
    <property type="term" value="F:hydrolase activity"/>
    <property type="evidence" value="ECO:0007669"/>
    <property type="project" value="InterPro"/>
</dbReference>
<proteinExistence type="predicted"/>
<dbReference type="OrthoDB" id="332939at2"/>
<dbReference type="Gene3D" id="3.60.21.10">
    <property type="match status" value="1"/>
</dbReference>
<dbReference type="InterPro" id="IPR004843">
    <property type="entry name" value="Calcineurin-like_PHP"/>
</dbReference>